<keyword evidence="3" id="KW-1185">Reference proteome</keyword>
<evidence type="ECO:0000313" key="3">
    <source>
        <dbReference type="Proteomes" id="UP000007797"/>
    </source>
</evidence>
<sequence>MSQYNYYQLSDKTLEKIKQSDFEKQERGTGSQSFKQNKTKQIVKPNQSKRRTPKEIKIYRGKLLKERGFTLLKEEDIKARKLDKISMMCKDGHIVNKSFHDIRRSTNSCRECRLEATKANWVERAAEKGCTLDPNSVKGKKATFVCNKINHSEKQTINFLYYIDKRIVLCKFCTIDVKTSRVVGWVESHKGRMADPNYECKKFLQEASYYCSKNHPNTKTIKELTRHDYLPCGECNNTRSNGEMAVEKYLQKHELSFAAEHTPVSLNRLCYDFKLNDHQVHIEFDGQQHFDPKSFSYFNKTSDGFDRQRQRDLVKNQYCKDNGILLIRIHYSWMNNLWNLDNELWKCINDKSGQQIITLPNNHPHYYWVHQPPKREFMKWYVKNYNDLEDGDEEYEEIDYDQDVYEEEEQEEDKDEDEEEIDEDEEEIDEDEEEIDEDEEDKDLEEIDEDEDEQ</sequence>
<accession>F4Q900</accession>
<dbReference type="RefSeq" id="XP_004351889.1">
    <property type="nucleotide sequence ID" value="XM_004351837.1"/>
</dbReference>
<dbReference type="EMBL" id="GL883026">
    <property type="protein sequence ID" value="EGG15169.1"/>
    <property type="molecule type" value="Genomic_DNA"/>
</dbReference>
<feature type="region of interest" description="Disordered" evidence="1">
    <location>
        <begin position="21"/>
        <end position="50"/>
    </location>
</feature>
<evidence type="ECO:0000313" key="2">
    <source>
        <dbReference type="EMBL" id="EGG15169.1"/>
    </source>
</evidence>
<reference evidence="3" key="1">
    <citation type="journal article" date="2011" name="Genome Res.">
        <title>Phylogeny-wide analysis of social amoeba genomes highlights ancient origins for complex intercellular communication.</title>
        <authorList>
            <person name="Heidel A.J."/>
            <person name="Lawal H.M."/>
            <person name="Felder M."/>
            <person name="Schilde C."/>
            <person name="Helps N.R."/>
            <person name="Tunggal B."/>
            <person name="Rivero F."/>
            <person name="John U."/>
            <person name="Schleicher M."/>
            <person name="Eichinger L."/>
            <person name="Platzer M."/>
            <person name="Noegel A.A."/>
            <person name="Schaap P."/>
            <person name="Gloeckner G."/>
        </authorList>
    </citation>
    <scope>NUCLEOTIDE SEQUENCE [LARGE SCALE GENOMIC DNA]</scope>
    <source>
        <strain evidence="3">SH3</strain>
    </source>
</reference>
<gene>
    <name evidence="2" type="ORF">DFA_09995</name>
</gene>
<dbReference type="Gene3D" id="3.40.960.10">
    <property type="entry name" value="VSR Endonuclease"/>
    <property type="match status" value="1"/>
</dbReference>
<dbReference type="KEGG" id="dfa:DFA_09995"/>
<dbReference type="Proteomes" id="UP000007797">
    <property type="component" value="Unassembled WGS sequence"/>
</dbReference>
<feature type="compositionally biased region" description="Polar residues" evidence="1">
    <location>
        <begin position="28"/>
        <end position="46"/>
    </location>
</feature>
<dbReference type="GeneID" id="14867321"/>
<feature type="region of interest" description="Disordered" evidence="1">
    <location>
        <begin position="391"/>
        <end position="454"/>
    </location>
</feature>
<organism evidence="2 3">
    <name type="scientific">Cavenderia fasciculata</name>
    <name type="common">Slime mold</name>
    <name type="synonym">Dictyostelium fasciculatum</name>
    <dbReference type="NCBI Taxonomy" id="261658"/>
    <lineage>
        <taxon>Eukaryota</taxon>
        <taxon>Amoebozoa</taxon>
        <taxon>Evosea</taxon>
        <taxon>Eumycetozoa</taxon>
        <taxon>Dictyostelia</taxon>
        <taxon>Acytosteliales</taxon>
        <taxon>Cavenderiaceae</taxon>
        <taxon>Cavenderia</taxon>
    </lineage>
</organism>
<evidence type="ECO:0000256" key="1">
    <source>
        <dbReference type="SAM" id="MobiDB-lite"/>
    </source>
</evidence>
<dbReference type="AlphaFoldDB" id="F4Q900"/>
<name>F4Q900_CACFS</name>
<evidence type="ECO:0008006" key="4">
    <source>
        <dbReference type="Google" id="ProtNLM"/>
    </source>
</evidence>
<protein>
    <recommendedName>
        <fullName evidence="4">DUF559 domain-containing protein</fullName>
    </recommendedName>
</protein>
<proteinExistence type="predicted"/>